<protein>
    <submittedName>
        <fullName evidence="1">Uncharacterized protein</fullName>
    </submittedName>
</protein>
<keyword evidence="2" id="KW-1185">Reference proteome</keyword>
<organism evidence="1 2">
    <name type="scientific">Mycobacterium shigaense</name>
    <dbReference type="NCBI Taxonomy" id="722731"/>
    <lineage>
        <taxon>Bacteria</taxon>
        <taxon>Bacillati</taxon>
        <taxon>Actinomycetota</taxon>
        <taxon>Actinomycetes</taxon>
        <taxon>Mycobacteriales</taxon>
        <taxon>Mycobacteriaceae</taxon>
        <taxon>Mycobacterium</taxon>
        <taxon>Mycobacterium simiae complex</taxon>
    </lineage>
</organism>
<dbReference type="KEGG" id="mshg:MSG_01883"/>
<proteinExistence type="predicted"/>
<reference evidence="2" key="1">
    <citation type="submission" date="2017-06" db="EMBL/GenBank/DDBJ databases">
        <title>Complete Genome Sequence of Mycobacterium shigaense.</title>
        <authorList>
            <person name="Fukano H."/>
            <person name="Yoshida M."/>
            <person name="Kazumi Y."/>
            <person name="Ogura Y."/>
            <person name="Mitarai S."/>
            <person name="Hayashi T."/>
            <person name="Hoshino Y."/>
        </authorList>
    </citation>
    <scope>NUCLEOTIDE SEQUENCE [LARGE SCALE GENOMIC DNA]</scope>
    <source>
        <strain evidence="2">UN-152</strain>
    </source>
</reference>
<gene>
    <name evidence="1" type="ORF">MSG_01883</name>
</gene>
<evidence type="ECO:0000313" key="2">
    <source>
        <dbReference type="Proteomes" id="UP000217736"/>
    </source>
</evidence>
<dbReference type="RefSeq" id="WP_096439022.1">
    <property type="nucleotide sequence ID" value="NZ_AP018164.1"/>
</dbReference>
<accession>A0A1Z4EGI5</accession>
<dbReference type="EMBL" id="AP018164">
    <property type="protein sequence ID" value="BAX92036.1"/>
    <property type="molecule type" value="Genomic_DNA"/>
</dbReference>
<name>A0A1Z4EGI5_9MYCO</name>
<sequence length="96" mass="10490">MSGNPVWTVEGLSEETYRFHFLPDGAAAAQIKIVSATGDEASTHKGVVGIHQSFDAHLLNGEYRLRWRWIGGARQGTYSSVDFTVPIGRKSSQLAV</sequence>
<dbReference type="Proteomes" id="UP000217736">
    <property type="component" value="Chromosome"/>
</dbReference>
<evidence type="ECO:0000313" key="1">
    <source>
        <dbReference type="EMBL" id="BAX92036.1"/>
    </source>
</evidence>
<dbReference type="AlphaFoldDB" id="A0A1Z4EGI5"/>